<dbReference type="InterPro" id="IPR036237">
    <property type="entry name" value="Xyl_isomerase-like_sf"/>
</dbReference>
<protein>
    <submittedName>
        <fullName evidence="1">Uncharacterized protein</fullName>
    </submittedName>
</protein>
<dbReference type="HOGENOM" id="CLU_3064273_0_0_9"/>
<organism evidence="1 2">
    <name type="scientific">Paenibacillus mucilaginosus K02</name>
    <dbReference type="NCBI Taxonomy" id="997761"/>
    <lineage>
        <taxon>Bacteria</taxon>
        <taxon>Bacillati</taxon>
        <taxon>Bacillota</taxon>
        <taxon>Bacilli</taxon>
        <taxon>Bacillales</taxon>
        <taxon>Paenibacillaceae</taxon>
        <taxon>Paenibacillus</taxon>
    </lineage>
</organism>
<accession>R9UN14</accession>
<dbReference type="KEGG" id="pmw:B2K_39120"/>
<proteinExistence type="predicted"/>
<gene>
    <name evidence="1" type="ORF">B2K_39120</name>
</gene>
<dbReference type="AlphaFoldDB" id="R9UN14"/>
<dbReference type="SUPFAM" id="SSF51658">
    <property type="entry name" value="Xylose isomerase-like"/>
    <property type="match status" value="1"/>
</dbReference>
<dbReference type="Proteomes" id="UP000007392">
    <property type="component" value="Chromosome"/>
</dbReference>
<evidence type="ECO:0000313" key="1">
    <source>
        <dbReference type="EMBL" id="AGN70648.1"/>
    </source>
</evidence>
<reference evidence="1 2" key="1">
    <citation type="submission" date="2013-06" db="EMBL/GenBank/DDBJ databases">
        <title>Complete genome sequence of Paenibacillus mucilaginosus K02.</title>
        <authorList>
            <person name="Xiao B."/>
            <person name="Sun L."/>
            <person name="Xiao L."/>
            <person name="Lian B."/>
        </authorList>
    </citation>
    <scope>NUCLEOTIDE SEQUENCE [LARGE SCALE GENOMIC DNA]</scope>
    <source>
        <strain evidence="1 2">K02</strain>
    </source>
</reference>
<dbReference type="EMBL" id="CP003422">
    <property type="protein sequence ID" value="AGN70648.1"/>
    <property type="molecule type" value="Genomic_DNA"/>
</dbReference>
<sequence length="53" mass="5766">MINMIGYAGPIVIEMEDLTLDPLTGVQKSMQLLQDALPRMFQRDGVSASGLTV</sequence>
<evidence type="ECO:0000313" key="2">
    <source>
        <dbReference type="Proteomes" id="UP000007392"/>
    </source>
</evidence>
<name>R9UN14_9BACL</name>